<evidence type="ECO:0000313" key="1">
    <source>
        <dbReference type="EMBL" id="EOA61976.1"/>
    </source>
</evidence>
<reference evidence="1 2" key="1">
    <citation type="submission" date="2013-03" db="EMBL/GenBank/DDBJ databases">
        <title>Genome sequence of Anaplasma phagocytophilum strain CRT38.</title>
        <authorList>
            <person name="Felsheim R.F."/>
            <person name="Kurtti T.J."/>
            <person name="Munderloh U.G."/>
        </authorList>
    </citation>
    <scope>NUCLEOTIDE SEQUENCE [LARGE SCALE GENOMIC DNA]</scope>
    <source>
        <strain evidence="1 2">CRT38</strain>
    </source>
</reference>
<gene>
    <name evidence="1" type="ORF">CRT38_01872</name>
</gene>
<dbReference type="Proteomes" id="UP000053165">
    <property type="component" value="Unassembled WGS sequence"/>
</dbReference>
<dbReference type="EMBL" id="APHI01000002">
    <property type="protein sequence ID" value="EOA61976.1"/>
    <property type="molecule type" value="Genomic_DNA"/>
</dbReference>
<dbReference type="AlphaFoldDB" id="S6G5J9"/>
<comment type="caution">
    <text evidence="1">The sequence shown here is derived from an EMBL/GenBank/DDBJ whole genome shotgun (WGS) entry which is preliminary data.</text>
</comment>
<name>S6G5J9_ANAPH</name>
<evidence type="ECO:0000313" key="2">
    <source>
        <dbReference type="Proteomes" id="UP000053165"/>
    </source>
</evidence>
<sequence>MDLVYPIGFCEGTEISWGRNYARNALFYVRSDEVTCCVHIGMLLCSIIDTVTLNQILHVFHVRIVQEPCDVRHMH</sequence>
<organism evidence="1 2">
    <name type="scientific">Anaplasma phagocytophilum str. CRT38</name>
    <dbReference type="NCBI Taxonomy" id="1269275"/>
    <lineage>
        <taxon>Bacteria</taxon>
        <taxon>Pseudomonadati</taxon>
        <taxon>Pseudomonadota</taxon>
        <taxon>Alphaproteobacteria</taxon>
        <taxon>Rickettsiales</taxon>
        <taxon>Anaplasmataceae</taxon>
        <taxon>Anaplasma</taxon>
        <taxon>phagocytophilum group</taxon>
    </lineage>
</organism>
<accession>S6G5J9</accession>
<proteinExistence type="predicted"/>
<protein>
    <submittedName>
        <fullName evidence="1">Uncharacterized protein</fullName>
    </submittedName>
</protein>